<dbReference type="AlphaFoldDB" id="A0A6C0INV9"/>
<accession>A0A6C0INV9</accession>
<protein>
    <submittedName>
        <fullName evidence="1">Uncharacterized protein</fullName>
    </submittedName>
</protein>
<sequence>MKYYETSFEEYIQSSENLNLHPELNDIYKKLPSDINDLHNLIIYGAPGIGKYTTALNIINKYTHNELKYDKKTTVYTDKQNYNLKMSDIHYEVDISLLGCNSKLLWHEIFSKIVDIISVKKDKTGIILCKNFQLIHSELLDTFYSYIQQHNHSQANIKIVFIIITEQISFLPYQIIETAQTIHTKHPDQKLYQEYYETLPTNINIYNKNKDDFLKYIQYSNQPNQPNQPPVKRKTVFESINANTILNLKELKSFPIIEHSKQEIPPDNFNIICDNIIHEINNIQSIVFTDFRDCLYDILTYNLDVSECLWYVLSYYINNNMLLTTDISDILLQSHSFFKYYNNNYRPIYHLENIFFIIINKLNGYSKSV</sequence>
<dbReference type="SUPFAM" id="SSF52540">
    <property type="entry name" value="P-loop containing nucleoside triphosphate hydrolases"/>
    <property type="match status" value="1"/>
</dbReference>
<dbReference type="EMBL" id="MN740218">
    <property type="protein sequence ID" value="QHT94270.1"/>
    <property type="molecule type" value="Genomic_DNA"/>
</dbReference>
<proteinExistence type="predicted"/>
<dbReference type="Gene3D" id="3.40.50.300">
    <property type="entry name" value="P-loop containing nucleotide triphosphate hydrolases"/>
    <property type="match status" value="1"/>
</dbReference>
<name>A0A6C0INV9_9ZZZZ</name>
<evidence type="ECO:0000313" key="1">
    <source>
        <dbReference type="EMBL" id="QHT94270.1"/>
    </source>
</evidence>
<organism evidence="1">
    <name type="scientific">viral metagenome</name>
    <dbReference type="NCBI Taxonomy" id="1070528"/>
    <lineage>
        <taxon>unclassified sequences</taxon>
        <taxon>metagenomes</taxon>
        <taxon>organismal metagenomes</taxon>
    </lineage>
</organism>
<reference evidence="1" key="1">
    <citation type="journal article" date="2020" name="Nature">
        <title>Giant virus diversity and host interactions through global metagenomics.</title>
        <authorList>
            <person name="Schulz F."/>
            <person name="Roux S."/>
            <person name="Paez-Espino D."/>
            <person name="Jungbluth S."/>
            <person name="Walsh D.A."/>
            <person name="Denef V.J."/>
            <person name="McMahon K.D."/>
            <person name="Konstantinidis K.T."/>
            <person name="Eloe-Fadrosh E.A."/>
            <person name="Kyrpides N.C."/>
            <person name="Woyke T."/>
        </authorList>
    </citation>
    <scope>NUCLEOTIDE SEQUENCE</scope>
    <source>
        <strain evidence="1">GVMAG-M-3300024258-28</strain>
    </source>
</reference>
<dbReference type="InterPro" id="IPR027417">
    <property type="entry name" value="P-loop_NTPase"/>
</dbReference>